<dbReference type="InterPro" id="IPR024943">
    <property type="entry name" value="Enhancer_polycomb"/>
</dbReference>
<feature type="compositionally biased region" description="Low complexity" evidence="8">
    <location>
        <begin position="789"/>
        <end position="812"/>
    </location>
</feature>
<dbReference type="OMA" id="IYYMDER"/>
<evidence type="ECO:0000259" key="9">
    <source>
        <dbReference type="Pfam" id="PF10513"/>
    </source>
</evidence>
<feature type="region of interest" description="Disordered" evidence="8">
    <location>
        <begin position="1066"/>
        <end position="1121"/>
    </location>
</feature>
<evidence type="ECO:0000256" key="8">
    <source>
        <dbReference type="SAM" id="MobiDB-lite"/>
    </source>
</evidence>
<feature type="region of interest" description="Disordered" evidence="8">
    <location>
        <begin position="295"/>
        <end position="332"/>
    </location>
</feature>
<dbReference type="Proteomes" id="UP000092993">
    <property type="component" value="Unassembled WGS sequence"/>
</dbReference>
<evidence type="ECO:0000256" key="6">
    <source>
        <dbReference type="ARBA" id="ARBA00025513"/>
    </source>
</evidence>
<name>A0A1C7MPT3_GRIFR</name>
<evidence type="ECO:0000256" key="4">
    <source>
        <dbReference type="ARBA" id="ARBA00023163"/>
    </source>
</evidence>
<evidence type="ECO:0000256" key="2">
    <source>
        <dbReference type="ARBA" id="ARBA00008035"/>
    </source>
</evidence>
<keyword evidence="11" id="KW-1185">Reference proteome</keyword>
<dbReference type="AlphaFoldDB" id="A0A1C7MPT3"/>
<evidence type="ECO:0000256" key="7">
    <source>
        <dbReference type="RuleBase" id="RU361124"/>
    </source>
</evidence>
<keyword evidence="4 7" id="KW-0804">Transcription</keyword>
<comment type="similarity">
    <text evidence="2 7">Belongs to the enhancer of polycomb family.</text>
</comment>
<reference evidence="10 11" key="1">
    <citation type="submission" date="2016-03" db="EMBL/GenBank/DDBJ databases">
        <title>Whole genome sequencing of Grifola frondosa 9006-11.</title>
        <authorList>
            <person name="Min B."/>
            <person name="Park H."/>
            <person name="Kim J.-G."/>
            <person name="Cho H."/>
            <person name="Oh Y.-L."/>
            <person name="Kong W.-S."/>
            <person name="Choi I.-G."/>
        </authorList>
    </citation>
    <scope>NUCLEOTIDE SEQUENCE [LARGE SCALE GENOMIC DNA]</scope>
    <source>
        <strain evidence="10 11">9006-11</strain>
    </source>
</reference>
<feature type="compositionally biased region" description="Low complexity" evidence="8">
    <location>
        <begin position="1105"/>
        <end position="1116"/>
    </location>
</feature>
<dbReference type="GO" id="GO:0006357">
    <property type="term" value="P:regulation of transcription by RNA polymerase II"/>
    <property type="evidence" value="ECO:0007669"/>
    <property type="project" value="InterPro"/>
</dbReference>
<dbReference type="InterPro" id="IPR019542">
    <property type="entry name" value="Enhancer_polycomb-like_N"/>
</dbReference>
<dbReference type="GO" id="GO:0035267">
    <property type="term" value="C:NuA4 histone acetyltransferase complex"/>
    <property type="evidence" value="ECO:0007669"/>
    <property type="project" value="InterPro"/>
</dbReference>
<protein>
    <recommendedName>
        <fullName evidence="7">Enhancer of polycomb-like protein</fullName>
    </recommendedName>
</protein>
<dbReference type="GO" id="GO:0005634">
    <property type="term" value="C:nucleus"/>
    <property type="evidence" value="ECO:0007669"/>
    <property type="project" value="UniProtKB-SubCell"/>
</dbReference>
<comment type="caution">
    <text evidence="10">The sequence shown here is derived from an EMBL/GenBank/DDBJ whole genome shotgun (WGS) entry which is preliminary data.</text>
</comment>
<comment type="subcellular location">
    <subcellularLocation>
        <location evidence="1 7">Nucleus</location>
    </subcellularLocation>
</comment>
<evidence type="ECO:0000256" key="1">
    <source>
        <dbReference type="ARBA" id="ARBA00004123"/>
    </source>
</evidence>
<dbReference type="OrthoDB" id="435275at2759"/>
<dbReference type="STRING" id="5627.A0A1C7MPT3"/>
<feature type="compositionally biased region" description="Polar residues" evidence="8">
    <location>
        <begin position="842"/>
        <end position="872"/>
    </location>
</feature>
<feature type="compositionally biased region" description="Polar residues" evidence="8">
    <location>
        <begin position="301"/>
        <end position="315"/>
    </location>
</feature>
<gene>
    <name evidence="10" type="primary">EPL1</name>
    <name evidence="10" type="ORF">A0H81_02390</name>
</gene>
<evidence type="ECO:0000256" key="5">
    <source>
        <dbReference type="ARBA" id="ARBA00023242"/>
    </source>
</evidence>
<dbReference type="PANTHER" id="PTHR14898">
    <property type="entry name" value="ENHANCER OF POLYCOMB"/>
    <property type="match status" value="1"/>
</dbReference>
<feature type="compositionally biased region" description="Low complexity" evidence="8">
    <location>
        <begin position="1079"/>
        <end position="1095"/>
    </location>
</feature>
<feature type="region of interest" description="Disordered" evidence="8">
    <location>
        <begin position="78"/>
        <end position="119"/>
    </location>
</feature>
<feature type="region of interest" description="Disordered" evidence="8">
    <location>
        <begin position="788"/>
        <end position="928"/>
    </location>
</feature>
<evidence type="ECO:0000313" key="10">
    <source>
        <dbReference type="EMBL" id="OBZ78426.1"/>
    </source>
</evidence>
<comment type="function">
    <text evidence="6">Component of the NuA4 histone acetyltransferase complex which is involved in transcriptional activation of selected genes principally by acetylation of nucleosomal histone H4 and H2A. The NuA4 complex is also involved in DNA repair. Involved in gene silencing by neighboring heterochromatin, blockage of the silencing spreading along the chromosome, and required for cell cycle progression through G2/M.</text>
</comment>
<dbReference type="EMBL" id="LUGG01000002">
    <property type="protein sequence ID" value="OBZ78426.1"/>
    <property type="molecule type" value="Genomic_DNA"/>
</dbReference>
<keyword evidence="3 7" id="KW-0805">Transcription regulation</keyword>
<feature type="domain" description="Enhancer of polycomb-like N-terminal" evidence="9">
    <location>
        <begin position="152"/>
        <end position="347"/>
    </location>
</feature>
<feature type="compositionally biased region" description="Basic and acidic residues" evidence="8">
    <location>
        <begin position="877"/>
        <end position="887"/>
    </location>
</feature>
<organism evidence="10 11">
    <name type="scientific">Grifola frondosa</name>
    <name type="common">Maitake</name>
    <name type="synonym">Polyporus frondosus</name>
    <dbReference type="NCBI Taxonomy" id="5627"/>
    <lineage>
        <taxon>Eukaryota</taxon>
        <taxon>Fungi</taxon>
        <taxon>Dikarya</taxon>
        <taxon>Basidiomycota</taxon>
        <taxon>Agaricomycotina</taxon>
        <taxon>Agaricomycetes</taxon>
        <taxon>Polyporales</taxon>
        <taxon>Grifolaceae</taxon>
        <taxon>Grifola</taxon>
    </lineage>
</organism>
<keyword evidence="5 7" id="KW-0539">Nucleus</keyword>
<evidence type="ECO:0000313" key="11">
    <source>
        <dbReference type="Proteomes" id="UP000092993"/>
    </source>
</evidence>
<sequence length="1136" mass="125517">MLIILSPSNVVDIVIWERLFEAFWIVIMLDEDNDLLGSSKCSVYSLEYRLHISISALLPRDDIPLIMPGLEQEARRDLGISKSGNQRYNSGGYGLGPPKRHSNRCCTERASRRRPTPPSTDLALRQFFSHFPPPLHDMPRAHAPAPSTLRNRNRVTNKTRLKVIQDVIDADSIVLDEDEEKARVVSTAGVDAEDANEHHLQAVLSAAATRHQATYRSTRSEKASAAPAAYIPTPDSTGVVDNYAELYPSDRWKDPTTYVKSSDTVEEATSFALVNGFIYYMDERDKDWLDKNNEEARGEGTSAQGALSVTSTRSGRSAKAKGKEPDVGQPVSMSEDEFELVMAIFEKITHEKTEFLHHGLEQGSPFPPFSDYQDTFAVPIQPSMFALFSVPSWIPQPASLLRYARVVYPYWRERRLERGGHRIIPTVNLDETDTKNESYICFRRREIKAIRKTRAQQTTFSDKMFRLQAELATTLEMAKVVAQREVFKRDASVHGHELWEKRLALVDLKRHQPSLSTKEDEELLYDKERVPKKPKMEISGRIPIKIRTRDNGDASSPVTHGEPQVRPKERALAIQSQIEQEMNRQKEKDQAWENVIDNAYQPPPVPWASRQFKFIMGRASSSSSTDSESEQPARQCRAGRLRFGRGGRLHFDRRIVDHRPSSLTTFGRRSEPQSLFDETEDDLEAQDRARRLNERWKFDSDDLPAVGPGGADEQDRVLIDEYNPRYLTHYMTLLSEQDYQTLATDPSIVVSGSDGRPMTVPIKLVAPIVYPPRRDQLPSRHVPSPLTVPGISSMNSSNGSPLSVPGSSSGTPIAVSTQLKKMAPPNGLAHMRISSGGGMRLPSTSASSNVPANGLSTSSPHNTPPMSASLTNGFHDANGHSVEDQDTKSTVQGSPHGPVTANGDRSHEATVPSVPSSSPVPPSKLQTPTATVTMPNLPNGYHISSNAYSAVMPNGSPFPYSTPRHNGLTLQQMQNLKSVLSMSPTPDVPMQTNNVNMALRPASYVSHVLPNGSNYAMPMSRQMQWAAVAQRSPSSADANGVEAQTRAPIPLARGVNMPVMNHALAQGRASPASAHIARLTPHSPSPHMLSPSLTPQVHSSPTRTPQPSLASPSLQSRQVVGSSGRLGISDLVSYEL</sequence>
<accession>A0A1C7MPT3</accession>
<proteinExistence type="inferred from homology"/>
<feature type="region of interest" description="Disordered" evidence="8">
    <location>
        <begin position="662"/>
        <end position="683"/>
    </location>
</feature>
<evidence type="ECO:0000256" key="3">
    <source>
        <dbReference type="ARBA" id="ARBA00023015"/>
    </source>
</evidence>
<dbReference type="Pfam" id="PF10513">
    <property type="entry name" value="EPL1"/>
    <property type="match status" value="1"/>
</dbReference>